<keyword evidence="4 8" id="KW-0863">Zinc-finger</keyword>
<dbReference type="GO" id="GO:0003677">
    <property type="term" value="F:DNA binding"/>
    <property type="evidence" value="ECO:0007669"/>
    <property type="project" value="UniProtKB-UniRule"/>
</dbReference>
<dbReference type="GO" id="GO:0010468">
    <property type="term" value="P:regulation of gene expression"/>
    <property type="evidence" value="ECO:0007669"/>
    <property type="project" value="TreeGrafter"/>
</dbReference>
<feature type="domain" description="THAP-type" evidence="12">
    <location>
        <begin position="1"/>
        <end position="95"/>
    </location>
</feature>
<evidence type="ECO:0000256" key="9">
    <source>
        <dbReference type="PROSITE-ProRule" id="PRU00309"/>
    </source>
</evidence>
<dbReference type="PROSITE" id="PS50950">
    <property type="entry name" value="ZF_THAP"/>
    <property type="match status" value="1"/>
</dbReference>
<dbReference type="InterPro" id="IPR006612">
    <property type="entry name" value="THAP_Znf"/>
</dbReference>
<evidence type="ECO:0000259" key="12">
    <source>
        <dbReference type="PROSITE" id="PS50950"/>
    </source>
</evidence>
<dbReference type="PROSITE" id="PS00028">
    <property type="entry name" value="ZINC_FINGER_C2H2_1"/>
    <property type="match status" value="5"/>
</dbReference>
<dbReference type="PANTHER" id="PTHR16515">
    <property type="entry name" value="PR DOMAIN ZINC FINGER PROTEIN"/>
    <property type="match status" value="1"/>
</dbReference>
<sequence>MPNFYDSYNKGLKNCNDQYFVKPTVYAKKKNYSMNEFCSFPQGTLKQHWIDACGYAAFTPNRTSSICSIHFESTFFRPVAAERDVLSQHAIPTLHLPTDSIETLCRKRRQRIPIHEIETSDIFDNHFNDFCQKYHQTQFIFDPENIINESAEIVQKSNNVANRLLHVAVKNTAGHPQMGDDFENPHEPIIQRNLDVWMRRVKVASFPESPLCYKCATCFNFWWHLEEFREHLRSHRKIDIRVECIDGQPYLTAFDNTADITANNNNYDCPKCGKEISYERNFLHCTNCVKQFKNKPGKKRFTKNYVACKICRRYFDSQDSYLDHFEVSHDVRSDVPVNCSRRTCRQCEELYVGSPSHHDCSWKGYPANCAYCSQSFTHTSNYHLHRKTNEGNIACELCGNKLSSKCAIFNHMLTHSIRYTVARKCILCDGYKVFIGSEGLRLHMSLEHRNLNCNSERYSKYIIIPKSCFDIYQTYLPDQTPEEIPMASVSEENNNTTKIKNNNKTKIKNNNRKRIVSAIRNNKTAIVTYNRPRKTNARIKTINITEPDETQNTDENISSAESRDESGWQAIVAKNDASSDDSNNQAREDKIEPTVITEDDDSKSDTEYTEFEALDEEFLNEEKDSDVIMENGADYVEPSTPNIGTRKTDTCVDESPIKLENTKVVNDDENMGIGVDVVEPSTPNIGTTQTDIGFNESVMKIESTQKGDGDNVMGIGAHYVEPSTPNIGTTQTDTGINESLKKVESSQIEDSDNMGIGAEVSKQPTSNTTAKTDACINKSPLNLENTQVVDGDDDMKIGADVVKPPTPNIGTTKTETHNNEPPLPVQNIQIVDGNNNMGIGAEYVEPLIPDIGTTKIETCIIEPPISLENSQIAVNKPNIEPEIDLNKPATAVIQTMDTETGTTEPERKDFESTQTEINIDKIPVAIYETIEVETDIIEPATPVVEISTHIDIKSLAKEYDIYELVFDVNDIRTPASEVTEDESEDESRTTVIETADNITDVYESSTDINDEFENEIEIHETPEAFIDTNKLLPPVNQATDIQIDINEPPEAINEIEIYTDEPETPATEDEVEIFEKPSTIYEHTDIPTDINIPIKPDEDLGIEIDVNELRTLVFEDTNFETSIVHVINPTIKESYEIEIGMNEQISDTVKAEIDDDETTRVKDELTAKAAEIKLEGLDAPFSESMLFDRKVEREIDSNASVYDGIDEIAIQEKSFYEEPEHFVDDIIKLDFGDHYIDVETHPVKEEFDLGLEDEKLIQEIVVENDDDIYNLFKPMVTEMEEEDLYTQIQTETTEEGDNKTENIRNIEENDGIDFSNLNFEQLFVQNNITGFEEMPLEAITEDGQASPYYDDSMAEINLNLRNESHSTECKDCRKSLPNYECSKCNVRHRTMLEFLYHIVDHSYKYFTCPECLQLCENSESVKQHVEEHVSNWFKYLADFKYDGERNENMKCHLMFRNAMSAFKDFFEYWESSGQNAASLGIDNEFQVLNDVIGQTNSHRQTKTKNCNICETHFSAYDDCKINLIEHLFTDANKTYYNDFKCQICQNGFETLQKYRQHMMKHKNTNISCPACSSKFNADNFQNDYMSNHFICVCCNMYFSSKSEYDNHISAQRSFIENDHNYTQPATIISEEIKAKKENKSLIETIIHVLYNALINKTADGAEIHDFIKGERAPVDIVNNENIGYELGTETDNYTNEVETYTIEPFQSNATDDFVTSPLTTNLNLENFDNIESYNAIALDTTAHLSQGEHTEIYSVLASYLNDALKDDQNISLLNNLTAETNQTESVKDVRDKIEYDVFMGNNLPQRKEYEAVNYLYDDRPLHAVENNFMPDFTTKVEDITSTGRPSKRNLKRKAEFKNAVGGHDQPSNAVENASMRDVKTNVKDQTSNNEPPKRKVKRKAQYKNKRQRQTRIIKEIEENKEKKFPKPTNCVRKCGGDIYCNAITEKFRRDLCNRFWSLNKEDQKDFLMNYITKDEFDSRIYHVTWNGTDLRVCDSFITATLDISINAVNKACARSGH</sequence>
<evidence type="ECO:0000256" key="5">
    <source>
        <dbReference type="ARBA" id="ARBA00022833"/>
    </source>
</evidence>
<gene>
    <name evidence="14" type="primary">LOC113508927</name>
</gene>
<dbReference type="PROSITE" id="PS50157">
    <property type="entry name" value="ZINC_FINGER_C2H2_2"/>
    <property type="match status" value="1"/>
</dbReference>
<dbReference type="SMART" id="SM00692">
    <property type="entry name" value="DM3"/>
    <property type="match status" value="1"/>
</dbReference>
<dbReference type="PANTHER" id="PTHR16515:SF49">
    <property type="entry name" value="GASTRULA ZINC FINGER PROTEIN XLCGF49.1-LIKE-RELATED"/>
    <property type="match status" value="1"/>
</dbReference>
<dbReference type="Proteomes" id="UP000322000">
    <property type="component" value="Chromosome 3"/>
</dbReference>
<dbReference type="OrthoDB" id="6077919at2759"/>
<name>A0A7E5X5A6_TRINI</name>
<keyword evidence="6 9" id="KW-0238">DNA-binding</keyword>
<evidence type="ECO:0000256" key="3">
    <source>
        <dbReference type="ARBA" id="ARBA00022737"/>
    </source>
</evidence>
<keyword evidence="13" id="KW-1185">Reference proteome</keyword>
<dbReference type="KEGG" id="tnl:113508927"/>
<feature type="region of interest" description="Disordered" evidence="10">
    <location>
        <begin position="575"/>
        <end position="607"/>
    </location>
</feature>
<evidence type="ECO:0000256" key="6">
    <source>
        <dbReference type="ARBA" id="ARBA00023125"/>
    </source>
</evidence>
<keyword evidence="2" id="KW-0479">Metal-binding</keyword>
<evidence type="ECO:0000313" key="13">
    <source>
        <dbReference type="Proteomes" id="UP000322000"/>
    </source>
</evidence>
<keyword evidence="3" id="KW-0677">Repeat</keyword>
<evidence type="ECO:0000256" key="2">
    <source>
        <dbReference type="ARBA" id="ARBA00022723"/>
    </source>
</evidence>
<feature type="region of interest" description="Disordered" evidence="10">
    <location>
        <begin position="1859"/>
        <end position="1908"/>
    </location>
</feature>
<dbReference type="GO" id="GO:0008270">
    <property type="term" value="F:zinc ion binding"/>
    <property type="evidence" value="ECO:0007669"/>
    <property type="project" value="UniProtKB-KW"/>
</dbReference>
<dbReference type="InParanoid" id="A0A7E5X5A6"/>
<evidence type="ECO:0000256" key="4">
    <source>
        <dbReference type="ARBA" id="ARBA00022771"/>
    </source>
</evidence>
<dbReference type="GeneID" id="113508927"/>
<dbReference type="SUPFAM" id="SSF57716">
    <property type="entry name" value="Glucocorticoid receptor-like (DNA-binding domain)"/>
    <property type="match status" value="1"/>
</dbReference>
<dbReference type="InterPro" id="IPR050331">
    <property type="entry name" value="Zinc_finger"/>
</dbReference>
<organism evidence="13 14">
    <name type="scientific">Trichoplusia ni</name>
    <name type="common">Cabbage looper</name>
    <dbReference type="NCBI Taxonomy" id="7111"/>
    <lineage>
        <taxon>Eukaryota</taxon>
        <taxon>Metazoa</taxon>
        <taxon>Ecdysozoa</taxon>
        <taxon>Arthropoda</taxon>
        <taxon>Hexapoda</taxon>
        <taxon>Insecta</taxon>
        <taxon>Pterygota</taxon>
        <taxon>Neoptera</taxon>
        <taxon>Endopterygota</taxon>
        <taxon>Lepidoptera</taxon>
        <taxon>Glossata</taxon>
        <taxon>Ditrysia</taxon>
        <taxon>Noctuoidea</taxon>
        <taxon>Noctuidae</taxon>
        <taxon>Plusiinae</taxon>
        <taxon>Trichoplusia</taxon>
    </lineage>
</organism>
<evidence type="ECO:0000256" key="10">
    <source>
        <dbReference type="SAM" id="MobiDB-lite"/>
    </source>
</evidence>
<feature type="region of interest" description="Disordered" evidence="10">
    <location>
        <begin position="801"/>
        <end position="824"/>
    </location>
</feature>
<protein>
    <submittedName>
        <fullName evidence="14">Uncharacterized protein LOC113508927</fullName>
    </submittedName>
</protein>
<dbReference type="InterPro" id="IPR013087">
    <property type="entry name" value="Znf_C2H2_type"/>
</dbReference>
<dbReference type="SMART" id="SM00355">
    <property type="entry name" value="ZnF_C2H2"/>
    <property type="match status" value="8"/>
</dbReference>
<keyword evidence="5" id="KW-0862">Zinc</keyword>
<feature type="domain" description="C2H2-type" evidence="11">
    <location>
        <begin position="1539"/>
        <end position="1566"/>
    </location>
</feature>
<evidence type="ECO:0000256" key="8">
    <source>
        <dbReference type="PROSITE-ProRule" id="PRU00042"/>
    </source>
</evidence>
<comment type="subcellular location">
    <subcellularLocation>
        <location evidence="1">Nucleus</location>
    </subcellularLocation>
</comment>
<evidence type="ECO:0000313" key="14">
    <source>
        <dbReference type="RefSeq" id="XP_026747914.1"/>
    </source>
</evidence>
<dbReference type="GO" id="GO:0005634">
    <property type="term" value="C:nucleus"/>
    <property type="evidence" value="ECO:0007669"/>
    <property type="project" value="UniProtKB-SubCell"/>
</dbReference>
<dbReference type="RefSeq" id="XP_026747914.1">
    <property type="nucleotide sequence ID" value="XM_026892113.1"/>
</dbReference>
<dbReference type="SMART" id="SM00980">
    <property type="entry name" value="THAP"/>
    <property type="match status" value="1"/>
</dbReference>
<accession>A0A7E5X5A6</accession>
<evidence type="ECO:0000259" key="11">
    <source>
        <dbReference type="PROSITE" id="PS50157"/>
    </source>
</evidence>
<feature type="compositionally biased region" description="Basic residues" evidence="10">
    <location>
        <begin position="1894"/>
        <end position="1908"/>
    </location>
</feature>
<evidence type="ECO:0000256" key="7">
    <source>
        <dbReference type="ARBA" id="ARBA00023242"/>
    </source>
</evidence>
<feature type="region of interest" description="Disordered" evidence="10">
    <location>
        <begin position="547"/>
        <end position="566"/>
    </location>
</feature>
<proteinExistence type="predicted"/>
<feature type="compositionally biased region" description="Acidic residues" evidence="10">
    <location>
        <begin position="597"/>
        <end position="607"/>
    </location>
</feature>
<reference evidence="14" key="1">
    <citation type="submission" date="2025-08" db="UniProtKB">
        <authorList>
            <consortium name="RefSeq"/>
        </authorList>
    </citation>
    <scope>IDENTIFICATION</scope>
</reference>
<evidence type="ECO:0000256" key="1">
    <source>
        <dbReference type="ARBA" id="ARBA00004123"/>
    </source>
</evidence>
<keyword evidence="7" id="KW-0539">Nucleus</keyword>